<accession>A0A103YE13</accession>
<dbReference type="Proteomes" id="UP000243975">
    <property type="component" value="Unassembled WGS sequence"/>
</dbReference>
<proteinExistence type="predicted"/>
<dbReference type="Gramene" id="KVI07370">
    <property type="protein sequence ID" value="KVI07370"/>
    <property type="gene ID" value="Ccrd_014275"/>
</dbReference>
<reference evidence="1 2" key="1">
    <citation type="journal article" date="2016" name="Sci. Rep.">
        <title>The genome sequence of the outbreeding globe artichoke constructed de novo incorporating a phase-aware low-pass sequencing strategy of F1 progeny.</title>
        <authorList>
            <person name="Scaglione D."/>
            <person name="Reyes-Chin-Wo S."/>
            <person name="Acquadro A."/>
            <person name="Froenicke L."/>
            <person name="Portis E."/>
            <person name="Beitel C."/>
            <person name="Tirone M."/>
            <person name="Mauro R."/>
            <person name="Lo Monaco A."/>
            <person name="Mauromicale G."/>
            <person name="Faccioli P."/>
            <person name="Cattivelli L."/>
            <person name="Rieseberg L."/>
            <person name="Michelmore R."/>
            <person name="Lanteri S."/>
        </authorList>
    </citation>
    <scope>NUCLEOTIDE SEQUENCE [LARGE SCALE GENOMIC DNA]</scope>
    <source>
        <strain evidence="1">2C</strain>
    </source>
</reference>
<evidence type="ECO:0000313" key="2">
    <source>
        <dbReference type="Proteomes" id="UP000243975"/>
    </source>
</evidence>
<comment type="caution">
    <text evidence="1">The sequence shown here is derived from an EMBL/GenBank/DDBJ whole genome shotgun (WGS) entry which is preliminary data.</text>
</comment>
<gene>
    <name evidence="1" type="ORF">Ccrd_014275</name>
</gene>
<protein>
    <submittedName>
        <fullName evidence="1">Uncharacterized protein</fullName>
    </submittedName>
</protein>
<evidence type="ECO:0000313" key="1">
    <source>
        <dbReference type="EMBL" id="KVI07370.1"/>
    </source>
</evidence>
<organism evidence="1 2">
    <name type="scientific">Cynara cardunculus var. scolymus</name>
    <name type="common">Globe artichoke</name>
    <name type="synonym">Cynara scolymus</name>
    <dbReference type="NCBI Taxonomy" id="59895"/>
    <lineage>
        <taxon>Eukaryota</taxon>
        <taxon>Viridiplantae</taxon>
        <taxon>Streptophyta</taxon>
        <taxon>Embryophyta</taxon>
        <taxon>Tracheophyta</taxon>
        <taxon>Spermatophyta</taxon>
        <taxon>Magnoliopsida</taxon>
        <taxon>eudicotyledons</taxon>
        <taxon>Gunneridae</taxon>
        <taxon>Pentapetalae</taxon>
        <taxon>asterids</taxon>
        <taxon>campanulids</taxon>
        <taxon>Asterales</taxon>
        <taxon>Asteraceae</taxon>
        <taxon>Carduoideae</taxon>
        <taxon>Cardueae</taxon>
        <taxon>Carduinae</taxon>
        <taxon>Cynara</taxon>
    </lineage>
</organism>
<name>A0A103YE13_CYNCS</name>
<sequence length="87" mass="9818">MNAESTVDHLGFVMVSDRAVVDDNGCQMVTVYVKANEPEARREGFLASLAPFLRFIESDFPFTHNWGSAPTRQADKLSNYNVMYVKN</sequence>
<dbReference type="EMBL" id="LEKV01001508">
    <property type="protein sequence ID" value="KVI07370.1"/>
    <property type="molecule type" value="Genomic_DNA"/>
</dbReference>
<dbReference type="AlphaFoldDB" id="A0A103YE13"/>
<keyword evidence="2" id="KW-1185">Reference proteome</keyword>